<evidence type="ECO:0000256" key="2">
    <source>
        <dbReference type="ARBA" id="ARBA00023015"/>
    </source>
</evidence>
<protein>
    <recommendedName>
        <fullName evidence="6">Glycerol operon regulatory protein</fullName>
    </recommendedName>
</protein>
<evidence type="ECO:0000313" key="10">
    <source>
        <dbReference type="EMBL" id="GII56911.1"/>
    </source>
</evidence>
<organism evidence="10 11">
    <name type="scientific">Planotetraspora thailandica</name>
    <dbReference type="NCBI Taxonomy" id="487172"/>
    <lineage>
        <taxon>Bacteria</taxon>
        <taxon>Bacillati</taxon>
        <taxon>Actinomycetota</taxon>
        <taxon>Actinomycetes</taxon>
        <taxon>Streptosporangiales</taxon>
        <taxon>Streptosporangiaceae</taxon>
        <taxon>Planotetraspora</taxon>
    </lineage>
</organism>
<evidence type="ECO:0000256" key="3">
    <source>
        <dbReference type="ARBA" id="ARBA00023125"/>
    </source>
</evidence>
<dbReference type="FunFam" id="1.10.10.10:FF:000056">
    <property type="entry name" value="IclR family transcriptional regulator"/>
    <property type="match status" value="1"/>
</dbReference>
<keyword evidence="3" id="KW-0238">DNA-binding</keyword>
<dbReference type="SUPFAM" id="SSF55781">
    <property type="entry name" value="GAF domain-like"/>
    <property type="match status" value="1"/>
</dbReference>
<reference evidence="10" key="1">
    <citation type="submission" date="2021-01" db="EMBL/GenBank/DDBJ databases">
        <title>Whole genome shotgun sequence of Planotetraspora thailandica NBRC 104271.</title>
        <authorList>
            <person name="Komaki H."/>
            <person name="Tamura T."/>
        </authorList>
    </citation>
    <scope>NUCLEOTIDE SEQUENCE</scope>
    <source>
        <strain evidence="10">NBRC 104271</strain>
    </source>
</reference>
<dbReference type="PROSITE" id="PS51078">
    <property type="entry name" value="ICLR_ED"/>
    <property type="match status" value="1"/>
</dbReference>
<dbReference type="GO" id="GO:0006071">
    <property type="term" value="P:glycerol metabolic process"/>
    <property type="evidence" value="ECO:0007669"/>
    <property type="project" value="UniProtKB-KW"/>
</dbReference>
<dbReference type="Gene3D" id="3.30.450.40">
    <property type="match status" value="1"/>
</dbReference>
<keyword evidence="11" id="KW-1185">Reference proteome</keyword>
<keyword evidence="4" id="KW-0804">Transcription</keyword>
<sequence length="281" mass="30332">MRNSQQVDRGVQVARYSPAMDEDSSSARTDGGGVQSVDRAISILEILSRRREAGVSEIAVELAVHKSTAFRLLGALESRGLVEQAEDRGKYRLSFGIVRLAGGVAGRLDLTQQSRLVCRRLAEEIGETVNLAVVRSHYAVNLDQVRGPSAVTTHNWVGQLTPLHATSSGKVLLAHLDERHRDRLIETAGLESFTSGTVTSPDVLRAQLGEARERGYAVTVEEYEIGLNAIAAPIRSHDGEVIAAVSASGPAYRFSEQRMHELAPVLIAGADDISHRMGYGG</sequence>
<evidence type="ECO:0000313" key="11">
    <source>
        <dbReference type="Proteomes" id="UP000605992"/>
    </source>
</evidence>
<dbReference type="InterPro" id="IPR029016">
    <property type="entry name" value="GAF-like_dom_sf"/>
</dbReference>
<comment type="caution">
    <text evidence="10">The sequence shown here is derived from an EMBL/GenBank/DDBJ whole genome shotgun (WGS) entry which is preliminary data.</text>
</comment>
<dbReference type="PANTHER" id="PTHR30136">
    <property type="entry name" value="HELIX-TURN-HELIX TRANSCRIPTIONAL REGULATOR, ICLR FAMILY"/>
    <property type="match status" value="1"/>
</dbReference>
<dbReference type="PANTHER" id="PTHR30136:SF35">
    <property type="entry name" value="HTH-TYPE TRANSCRIPTIONAL REGULATOR RV1719"/>
    <property type="match status" value="1"/>
</dbReference>
<dbReference type="EMBL" id="BOOR01000042">
    <property type="protein sequence ID" value="GII56911.1"/>
    <property type="molecule type" value="Genomic_DNA"/>
</dbReference>
<evidence type="ECO:0000256" key="5">
    <source>
        <dbReference type="ARBA" id="ARBA00058938"/>
    </source>
</evidence>
<dbReference type="InterPro" id="IPR036388">
    <property type="entry name" value="WH-like_DNA-bd_sf"/>
</dbReference>
<evidence type="ECO:0000256" key="1">
    <source>
        <dbReference type="ARBA" id="ARBA00022798"/>
    </source>
</evidence>
<dbReference type="Gene3D" id="1.10.10.10">
    <property type="entry name" value="Winged helix-like DNA-binding domain superfamily/Winged helix DNA-binding domain"/>
    <property type="match status" value="1"/>
</dbReference>
<evidence type="ECO:0000256" key="4">
    <source>
        <dbReference type="ARBA" id="ARBA00023163"/>
    </source>
</evidence>
<keyword evidence="1" id="KW-0319">Glycerol metabolism</keyword>
<accession>A0A8J3V8N0</accession>
<evidence type="ECO:0000256" key="6">
    <source>
        <dbReference type="ARBA" id="ARBA00070406"/>
    </source>
</evidence>
<dbReference type="GO" id="GO:0045892">
    <property type="term" value="P:negative regulation of DNA-templated transcription"/>
    <property type="evidence" value="ECO:0007669"/>
    <property type="project" value="TreeGrafter"/>
</dbReference>
<proteinExistence type="predicted"/>
<feature type="domain" description="IclR-ED" evidence="9">
    <location>
        <begin position="96"/>
        <end position="279"/>
    </location>
</feature>
<dbReference type="InterPro" id="IPR050707">
    <property type="entry name" value="HTH_MetabolicPath_Reg"/>
</dbReference>
<dbReference type="Pfam" id="PF09339">
    <property type="entry name" value="HTH_IclR"/>
    <property type="match status" value="1"/>
</dbReference>
<dbReference type="PROSITE" id="PS51077">
    <property type="entry name" value="HTH_ICLR"/>
    <property type="match status" value="1"/>
</dbReference>
<dbReference type="Pfam" id="PF01614">
    <property type="entry name" value="IclR_C"/>
    <property type="match status" value="1"/>
</dbReference>
<dbReference type="GO" id="GO:0003700">
    <property type="term" value="F:DNA-binding transcription factor activity"/>
    <property type="evidence" value="ECO:0007669"/>
    <property type="project" value="TreeGrafter"/>
</dbReference>
<dbReference type="SMART" id="SM00346">
    <property type="entry name" value="HTH_ICLR"/>
    <property type="match status" value="1"/>
</dbReference>
<dbReference type="InterPro" id="IPR036390">
    <property type="entry name" value="WH_DNA-bd_sf"/>
</dbReference>
<feature type="region of interest" description="Disordered" evidence="7">
    <location>
        <begin position="1"/>
        <end position="33"/>
    </location>
</feature>
<name>A0A8J3V8N0_9ACTN</name>
<dbReference type="InterPro" id="IPR005471">
    <property type="entry name" value="Tscrpt_reg_IclR_N"/>
</dbReference>
<evidence type="ECO:0000256" key="7">
    <source>
        <dbReference type="SAM" id="MobiDB-lite"/>
    </source>
</evidence>
<dbReference type="GO" id="GO:0003677">
    <property type="term" value="F:DNA binding"/>
    <property type="evidence" value="ECO:0007669"/>
    <property type="project" value="UniProtKB-KW"/>
</dbReference>
<keyword evidence="2" id="KW-0805">Transcription regulation</keyword>
<dbReference type="AlphaFoldDB" id="A0A8J3V8N0"/>
<dbReference type="SUPFAM" id="SSF46785">
    <property type="entry name" value="Winged helix' DNA-binding domain"/>
    <property type="match status" value="1"/>
</dbReference>
<comment type="function">
    <text evidence="5">May be an activator protein for the gylABX operon.</text>
</comment>
<dbReference type="Proteomes" id="UP000605992">
    <property type="component" value="Unassembled WGS sequence"/>
</dbReference>
<gene>
    <name evidence="10" type="ORF">Pth03_53000</name>
</gene>
<evidence type="ECO:0000259" key="8">
    <source>
        <dbReference type="PROSITE" id="PS51077"/>
    </source>
</evidence>
<evidence type="ECO:0000259" key="9">
    <source>
        <dbReference type="PROSITE" id="PS51078"/>
    </source>
</evidence>
<feature type="domain" description="HTH iclR-type" evidence="8">
    <location>
        <begin position="34"/>
        <end position="95"/>
    </location>
</feature>
<dbReference type="InterPro" id="IPR014757">
    <property type="entry name" value="Tscrpt_reg_IclR_C"/>
</dbReference>